<keyword evidence="2" id="KW-1185">Reference proteome</keyword>
<dbReference type="Proteomes" id="UP000566711">
    <property type="component" value="Unassembled WGS sequence"/>
</dbReference>
<evidence type="ECO:0000313" key="2">
    <source>
        <dbReference type="Proteomes" id="UP000566711"/>
    </source>
</evidence>
<sequence>MLYSMVLLFSACDEQRATVADNVPDHTATFYLQHPLEAEMVARLCTQLDARNKKTLDAAAYEEWLTSEDWKRCENAIFVVDSRAIGTLF</sequence>
<reference evidence="1 2" key="1">
    <citation type="submission" date="2020-07" db="EMBL/GenBank/DDBJ databases">
        <title>Novel species isolated from subtropical streams in China.</title>
        <authorList>
            <person name="Lu H."/>
        </authorList>
    </citation>
    <scope>NUCLEOTIDE SEQUENCE [LARGE SCALE GENOMIC DNA]</scope>
    <source>
        <strain evidence="1 2">FT3S</strain>
    </source>
</reference>
<gene>
    <name evidence="1" type="ORF">H3H36_03620</name>
</gene>
<dbReference type="AlphaFoldDB" id="A0A7W2EEF1"/>
<evidence type="ECO:0000313" key="1">
    <source>
        <dbReference type="EMBL" id="MBA5604449.1"/>
    </source>
</evidence>
<organism evidence="1 2">
    <name type="scientific">Rugamonas fusca</name>
    <dbReference type="NCBI Taxonomy" id="2758568"/>
    <lineage>
        <taxon>Bacteria</taxon>
        <taxon>Pseudomonadati</taxon>
        <taxon>Pseudomonadota</taxon>
        <taxon>Betaproteobacteria</taxon>
        <taxon>Burkholderiales</taxon>
        <taxon>Oxalobacteraceae</taxon>
        <taxon>Telluria group</taxon>
        <taxon>Rugamonas</taxon>
    </lineage>
</organism>
<name>A0A7W2EEF1_9BURK</name>
<accession>A0A7W2EEF1</accession>
<dbReference type="RefSeq" id="WP_182214178.1">
    <property type="nucleotide sequence ID" value="NZ_JACEZS010000002.1"/>
</dbReference>
<proteinExistence type="predicted"/>
<dbReference type="EMBL" id="JACEZS010000002">
    <property type="protein sequence ID" value="MBA5604449.1"/>
    <property type="molecule type" value="Genomic_DNA"/>
</dbReference>
<protein>
    <submittedName>
        <fullName evidence="1">Uncharacterized protein</fullName>
    </submittedName>
</protein>
<comment type="caution">
    <text evidence="1">The sequence shown here is derived from an EMBL/GenBank/DDBJ whole genome shotgun (WGS) entry which is preliminary data.</text>
</comment>